<accession>A0A6L9QGD0</accession>
<organism evidence="1 2">
    <name type="scientific">Actinomadura bangladeshensis</name>
    <dbReference type="NCBI Taxonomy" id="453573"/>
    <lineage>
        <taxon>Bacteria</taxon>
        <taxon>Bacillati</taxon>
        <taxon>Actinomycetota</taxon>
        <taxon>Actinomycetes</taxon>
        <taxon>Streptosporangiales</taxon>
        <taxon>Thermomonosporaceae</taxon>
        <taxon>Actinomadura</taxon>
    </lineage>
</organism>
<dbReference type="Proteomes" id="UP000475532">
    <property type="component" value="Unassembled WGS sequence"/>
</dbReference>
<comment type="caution">
    <text evidence="1">The sequence shown here is derived from an EMBL/GenBank/DDBJ whole genome shotgun (WGS) entry which is preliminary data.</text>
</comment>
<gene>
    <name evidence="1" type="ORF">G3I70_18875</name>
</gene>
<dbReference type="EMBL" id="JAAGLI010000486">
    <property type="protein sequence ID" value="NEA24541.1"/>
    <property type="molecule type" value="Genomic_DNA"/>
</dbReference>
<proteinExistence type="predicted"/>
<reference evidence="1 2" key="1">
    <citation type="submission" date="2020-01" db="EMBL/GenBank/DDBJ databases">
        <title>Insect and environment-associated Actinomycetes.</title>
        <authorList>
            <person name="Currrie C."/>
            <person name="Chevrette M."/>
            <person name="Carlson C."/>
            <person name="Stubbendieck R."/>
            <person name="Wendt-Pienkowski E."/>
        </authorList>
    </citation>
    <scope>NUCLEOTIDE SEQUENCE [LARGE SCALE GENOMIC DNA]</scope>
    <source>
        <strain evidence="1 2">SID10258</strain>
    </source>
</reference>
<evidence type="ECO:0000313" key="2">
    <source>
        <dbReference type="Proteomes" id="UP000475532"/>
    </source>
</evidence>
<sequence>MGSPVRRLLRARLRTVLIISGAAVAVLAAGAFALVNGDGSARSARAAQAGPPGDPLAGRP</sequence>
<evidence type="ECO:0000313" key="1">
    <source>
        <dbReference type="EMBL" id="NEA24541.1"/>
    </source>
</evidence>
<dbReference type="AlphaFoldDB" id="A0A6L9QGD0"/>
<protein>
    <submittedName>
        <fullName evidence="1">Uncharacterized protein</fullName>
    </submittedName>
</protein>
<feature type="non-terminal residue" evidence="1">
    <location>
        <position position="60"/>
    </location>
</feature>
<name>A0A6L9QGD0_9ACTN</name>